<evidence type="ECO:0008006" key="5">
    <source>
        <dbReference type="Google" id="ProtNLM"/>
    </source>
</evidence>
<dbReference type="EMBL" id="RBDX01000024">
    <property type="protein sequence ID" value="RKN05837.1"/>
    <property type="molecule type" value="Genomic_DNA"/>
</dbReference>
<evidence type="ECO:0000313" key="4">
    <source>
        <dbReference type="Proteomes" id="UP000275024"/>
    </source>
</evidence>
<organism evidence="1 4">
    <name type="scientific">Streptomyces radicis</name>
    <dbReference type="NCBI Taxonomy" id="1750517"/>
    <lineage>
        <taxon>Bacteria</taxon>
        <taxon>Bacillati</taxon>
        <taxon>Actinomycetota</taxon>
        <taxon>Actinomycetes</taxon>
        <taxon>Kitasatosporales</taxon>
        <taxon>Streptomycetaceae</taxon>
        <taxon>Streptomyces</taxon>
    </lineage>
</organism>
<comment type="caution">
    <text evidence="1">The sequence shown here is derived from an EMBL/GenBank/DDBJ whole genome shotgun (WGS) entry which is preliminary data.</text>
</comment>
<evidence type="ECO:0000313" key="3">
    <source>
        <dbReference type="Proteomes" id="UP000268652"/>
    </source>
</evidence>
<dbReference type="InterPro" id="IPR009467">
    <property type="entry name" value="Glycolipid-bd_prot_put"/>
</dbReference>
<sequence length="193" mass="20971">MSFAPPPATAAWLHQEARSGFEVSFFTSRGGGFVLEGCTTAVEEGITWAVEYTVEVDHDWRTSRARVAHRTAAGTRATELRADGDGHWLVDGHRAPHLDGCLDVDLESSAMTNTLPVHRVDPRPGVATAAPAACVRAVDLSVERLEQTYVRVADEGDRVRFDYHAPAFDFACRLVYDSSALVLSYPGIATRAA</sequence>
<protein>
    <recommendedName>
        <fullName evidence="5">Glycolipid-binding domain-containing protein</fullName>
    </recommendedName>
</protein>
<gene>
    <name evidence="2" type="ORF">D7318_23310</name>
    <name evidence="1" type="ORF">D7319_24225</name>
</gene>
<dbReference type="Proteomes" id="UP000275024">
    <property type="component" value="Unassembled WGS sequence"/>
</dbReference>
<dbReference type="EMBL" id="RBDY01000022">
    <property type="protein sequence ID" value="RKN17609.1"/>
    <property type="molecule type" value="Genomic_DNA"/>
</dbReference>
<evidence type="ECO:0000313" key="2">
    <source>
        <dbReference type="EMBL" id="RKN17609.1"/>
    </source>
</evidence>
<proteinExistence type="predicted"/>
<dbReference type="RefSeq" id="WP_120699148.1">
    <property type="nucleotide sequence ID" value="NZ_RBDX01000024.1"/>
</dbReference>
<dbReference type="Proteomes" id="UP000268652">
    <property type="component" value="Unassembled WGS sequence"/>
</dbReference>
<dbReference type="SUPFAM" id="SSF159275">
    <property type="entry name" value="PA1994-like"/>
    <property type="match status" value="1"/>
</dbReference>
<name>A0A3A9WIA1_9ACTN</name>
<dbReference type="AlphaFoldDB" id="A0A3A9WIA1"/>
<reference evidence="3 4" key="1">
    <citation type="submission" date="2018-09" db="EMBL/GenBank/DDBJ databases">
        <title>Streptomyces sp. nov. DS1-2, an endophytic actinomycete isolated from roots of Dendrobium scabrilingue.</title>
        <authorList>
            <person name="Kuncharoen N."/>
            <person name="Kudo T."/>
            <person name="Ohkuma M."/>
            <person name="Yuki M."/>
            <person name="Tanasupawat S."/>
        </authorList>
    </citation>
    <scope>NUCLEOTIDE SEQUENCE [LARGE SCALE GENOMIC DNA]</scope>
    <source>
        <strain evidence="1 4">AZ1-7</strain>
        <strain evidence="2 3">DS1-2</strain>
    </source>
</reference>
<accession>A0A3A9WIA1</accession>
<evidence type="ECO:0000313" key="1">
    <source>
        <dbReference type="EMBL" id="RKN05837.1"/>
    </source>
</evidence>
<dbReference type="Pfam" id="PF06475">
    <property type="entry name" value="Glycolipid_bind"/>
    <property type="match status" value="1"/>
</dbReference>
<dbReference type="OrthoDB" id="7347529at2"/>
<keyword evidence="3" id="KW-1185">Reference proteome</keyword>